<organism evidence="2 3">
    <name type="scientific">Leptospira kanakyensis</name>
    <dbReference type="NCBI Taxonomy" id="2484968"/>
    <lineage>
        <taxon>Bacteria</taxon>
        <taxon>Pseudomonadati</taxon>
        <taxon>Spirochaetota</taxon>
        <taxon>Spirochaetia</taxon>
        <taxon>Leptospirales</taxon>
        <taxon>Leptospiraceae</taxon>
        <taxon>Leptospira</taxon>
    </lineage>
</organism>
<dbReference type="RefSeq" id="WP_135633699.1">
    <property type="nucleotide sequence ID" value="NZ_RQFE01000022.1"/>
</dbReference>
<dbReference type="Proteomes" id="UP000297239">
    <property type="component" value="Unassembled WGS sequence"/>
</dbReference>
<keyword evidence="3" id="KW-1185">Reference proteome</keyword>
<name>A0A6N4QHG0_9LEPT</name>
<dbReference type="EMBL" id="RQFF01000022">
    <property type="protein sequence ID" value="TGK71102.1"/>
    <property type="molecule type" value="Genomic_DNA"/>
</dbReference>
<sequence>MNLENAIEKTEERINISIYLLVIFGVLILFSVFENVIKIQKNKNDKILKSLFINYSSIIKERESLKTQLNDFLNQTFQIKYENSFQKYFKKTDDLGKLTLKHDFINIATNGIFNIEITSHGEYTYRTYTEFNEYWEKLDDSFFLIKHETLLENVDNINFASLFEELNKKTDSILIFNKESKKIKLKNWLKLQNFYLSNKEAEARYKAHRDNIQEISDLNYDEKTLPKEEIEILKINSQKIEKISSELDSLDDLHSQNLTAQLIHLDNLKYREKLNERKEESVTFGIFTIQYKFLTYFYPLLFISILHWILLNLKRLKYLYNELPLNTSFYTTLFLNSKNEFSLYTLYTLIGIPFLSSISLFIYYLYFNDELSVYLETKLFFSEIKYQLSISLITALLSFIYLIRITKYLRKIKAN</sequence>
<feature type="transmembrane region" description="Helical" evidence="1">
    <location>
        <begin position="293"/>
        <end position="311"/>
    </location>
</feature>
<comment type="caution">
    <text evidence="2">The sequence shown here is derived from an EMBL/GenBank/DDBJ whole genome shotgun (WGS) entry which is preliminary data.</text>
</comment>
<protein>
    <submittedName>
        <fullName evidence="2">Uncharacterized protein</fullName>
    </submittedName>
</protein>
<keyword evidence="1" id="KW-0812">Transmembrane</keyword>
<evidence type="ECO:0000313" key="2">
    <source>
        <dbReference type="EMBL" id="TGK71102.1"/>
    </source>
</evidence>
<keyword evidence="1" id="KW-0472">Membrane</keyword>
<proteinExistence type="predicted"/>
<feature type="transmembrane region" description="Helical" evidence="1">
    <location>
        <begin position="386"/>
        <end position="403"/>
    </location>
</feature>
<feature type="transmembrane region" description="Helical" evidence="1">
    <location>
        <begin position="344"/>
        <end position="366"/>
    </location>
</feature>
<evidence type="ECO:0000313" key="3">
    <source>
        <dbReference type="Proteomes" id="UP000297239"/>
    </source>
</evidence>
<feature type="transmembrane region" description="Helical" evidence="1">
    <location>
        <begin position="16"/>
        <end position="33"/>
    </location>
</feature>
<gene>
    <name evidence="2" type="ORF">EHQ18_08325</name>
</gene>
<reference evidence="2" key="1">
    <citation type="journal article" date="2019" name="PLoS Negl. Trop. Dis.">
        <title>Revisiting the worldwide diversity of Leptospira species in the environment.</title>
        <authorList>
            <person name="Vincent A.T."/>
            <person name="Schiettekatte O."/>
            <person name="Bourhy P."/>
            <person name="Veyrier F.J."/>
            <person name="Picardeau M."/>
        </authorList>
    </citation>
    <scope>NUCLEOTIDE SEQUENCE [LARGE SCALE GENOMIC DNA]</scope>
    <source>
        <strain evidence="2">201800293</strain>
    </source>
</reference>
<accession>A0A6N4QHG0</accession>
<evidence type="ECO:0000256" key="1">
    <source>
        <dbReference type="SAM" id="Phobius"/>
    </source>
</evidence>
<dbReference type="AlphaFoldDB" id="A0A6N4QHG0"/>
<keyword evidence="1" id="KW-1133">Transmembrane helix</keyword>